<gene>
    <name evidence="3" type="ORF">UW74_C0021G0009</name>
</gene>
<accession>A0A0G1MCP2</accession>
<dbReference type="EMBL" id="LCJM01000021">
    <property type="protein sequence ID" value="KKT78657.1"/>
    <property type="molecule type" value="Genomic_DNA"/>
</dbReference>
<dbReference type="SUPFAM" id="SSF55486">
    <property type="entry name" value="Metalloproteases ('zincins'), catalytic domain"/>
    <property type="match status" value="1"/>
</dbReference>
<evidence type="ECO:0000313" key="4">
    <source>
        <dbReference type="Proteomes" id="UP000034889"/>
    </source>
</evidence>
<dbReference type="PATRIC" id="fig|1618657.3.peg.252"/>
<comment type="caution">
    <text evidence="3">The sequence shown here is derived from an EMBL/GenBank/DDBJ whole genome shotgun (WGS) entry which is preliminary data.</text>
</comment>
<proteinExistence type="predicted"/>
<evidence type="ECO:0008006" key="5">
    <source>
        <dbReference type="Google" id="ProtNLM"/>
    </source>
</evidence>
<evidence type="ECO:0000256" key="1">
    <source>
        <dbReference type="SAM" id="MobiDB-lite"/>
    </source>
</evidence>
<reference evidence="3 4" key="1">
    <citation type="journal article" date="2015" name="Nature">
        <title>rRNA introns, odd ribosomes, and small enigmatic genomes across a large radiation of phyla.</title>
        <authorList>
            <person name="Brown C.T."/>
            <person name="Hug L.A."/>
            <person name="Thomas B.C."/>
            <person name="Sharon I."/>
            <person name="Castelle C.J."/>
            <person name="Singh A."/>
            <person name="Wilkins M.J."/>
            <person name="Williams K.H."/>
            <person name="Banfield J.F."/>
        </authorList>
    </citation>
    <scope>NUCLEOTIDE SEQUENCE [LARGE SCALE GENOMIC DNA]</scope>
</reference>
<dbReference type="Gene3D" id="3.40.390.10">
    <property type="entry name" value="Collagenase (Catalytic Domain)"/>
    <property type="match status" value="1"/>
</dbReference>
<dbReference type="InterPro" id="IPR024079">
    <property type="entry name" value="MetalloPept_cat_dom_sf"/>
</dbReference>
<organism evidence="3 4">
    <name type="scientific">Candidatus Giovannonibacteria bacterium GW2011_GWC2_44_8</name>
    <dbReference type="NCBI Taxonomy" id="1618657"/>
    <lineage>
        <taxon>Bacteria</taxon>
        <taxon>Candidatus Giovannoniibacteriota</taxon>
    </lineage>
</organism>
<evidence type="ECO:0000256" key="2">
    <source>
        <dbReference type="SAM" id="SignalP"/>
    </source>
</evidence>
<feature type="signal peptide" evidence="2">
    <location>
        <begin position="1"/>
        <end position="26"/>
    </location>
</feature>
<evidence type="ECO:0000313" key="3">
    <source>
        <dbReference type="EMBL" id="KKT78657.1"/>
    </source>
</evidence>
<dbReference type="Proteomes" id="UP000034889">
    <property type="component" value="Unassembled WGS sequence"/>
</dbReference>
<dbReference type="GO" id="GO:0008237">
    <property type="term" value="F:metallopeptidase activity"/>
    <property type="evidence" value="ECO:0007669"/>
    <property type="project" value="InterPro"/>
</dbReference>
<keyword evidence="2" id="KW-0732">Signal</keyword>
<dbReference type="AlphaFoldDB" id="A0A0G1MCP2"/>
<protein>
    <recommendedName>
        <fullName evidence="5">Peptidase M10 metallopeptidase domain-containing protein</fullName>
    </recommendedName>
</protein>
<name>A0A0G1MCP2_9BACT</name>
<sequence length="271" mass="29445">MFSKSSVKIGLVALAVLSSIATTAYAFHSWGNYHWARTSNPFTLKVGDNVSSAWDAYLDEAIADWSASSVLDLTKVTGSTKPRTCKAKAGQIEACSERYGNTGWLGIATIWISGSHITQATTKVNDTYFNTSTYNKPEWRRLVMCQEIAHDFGLDHQDEIFNNANLGSCMDYTNDPDGGAGGAVSNDPSNEHPNAHDFEQIETIYAHLDSTTTIGQTVSGPGKRAGVNGADGQEAADWGKSIRKDGKGRTSLYERDLGKGNKVFTFILWAD</sequence>
<feature type="chain" id="PRO_5002538579" description="Peptidase M10 metallopeptidase domain-containing protein" evidence="2">
    <location>
        <begin position="27"/>
        <end position="271"/>
    </location>
</feature>
<feature type="region of interest" description="Disordered" evidence="1">
    <location>
        <begin position="218"/>
        <end position="242"/>
    </location>
</feature>